<comment type="caution">
    <text evidence="1">The sequence shown here is derived from an EMBL/GenBank/DDBJ whole genome shotgun (WGS) entry which is preliminary data.</text>
</comment>
<reference evidence="1 2" key="1">
    <citation type="submission" date="2023-08" db="EMBL/GenBank/DDBJ databases">
        <title>A Necator americanus chromosomal reference genome.</title>
        <authorList>
            <person name="Ilik V."/>
            <person name="Petrzelkova K.J."/>
            <person name="Pardy F."/>
            <person name="Fuh T."/>
            <person name="Niatou-Singa F.S."/>
            <person name="Gouil Q."/>
            <person name="Baker L."/>
            <person name="Ritchie M.E."/>
            <person name="Jex A.R."/>
            <person name="Gazzola D."/>
            <person name="Li H."/>
            <person name="Toshio Fujiwara R."/>
            <person name="Zhan B."/>
            <person name="Aroian R.V."/>
            <person name="Pafco B."/>
            <person name="Schwarz E.M."/>
        </authorList>
    </citation>
    <scope>NUCLEOTIDE SEQUENCE [LARGE SCALE GENOMIC DNA]</scope>
    <source>
        <strain evidence="1 2">Aroian</strain>
        <tissue evidence="1">Whole animal</tissue>
    </source>
</reference>
<sequence length="103" mass="11665">MSQIRAFLIAFCFLTATVFSSRLCGVTLIHRLGKMCRVTTEEKCSNLNFEDIDIPITDVAQRCCSQQCSFTFMQAVCCALNFGSSFRHQKVVFTAKDLYESLQ</sequence>
<dbReference type="SUPFAM" id="SSF56994">
    <property type="entry name" value="Insulin-like"/>
    <property type="match status" value="1"/>
</dbReference>
<evidence type="ECO:0000313" key="2">
    <source>
        <dbReference type="Proteomes" id="UP001303046"/>
    </source>
</evidence>
<keyword evidence="2" id="KW-1185">Reference proteome</keyword>
<evidence type="ECO:0000313" key="1">
    <source>
        <dbReference type="EMBL" id="KAK6756856.1"/>
    </source>
</evidence>
<proteinExistence type="predicted"/>
<dbReference type="Proteomes" id="UP001303046">
    <property type="component" value="Unassembled WGS sequence"/>
</dbReference>
<name>A0ABR1E445_NECAM</name>
<dbReference type="EMBL" id="JAVFWL010000005">
    <property type="protein sequence ID" value="KAK6756856.1"/>
    <property type="molecule type" value="Genomic_DNA"/>
</dbReference>
<dbReference type="PROSITE" id="PS00262">
    <property type="entry name" value="INSULIN"/>
    <property type="match status" value="1"/>
</dbReference>
<organism evidence="1 2">
    <name type="scientific">Necator americanus</name>
    <name type="common">Human hookworm</name>
    <dbReference type="NCBI Taxonomy" id="51031"/>
    <lineage>
        <taxon>Eukaryota</taxon>
        <taxon>Metazoa</taxon>
        <taxon>Ecdysozoa</taxon>
        <taxon>Nematoda</taxon>
        <taxon>Chromadorea</taxon>
        <taxon>Rhabditida</taxon>
        <taxon>Rhabditina</taxon>
        <taxon>Rhabditomorpha</taxon>
        <taxon>Strongyloidea</taxon>
        <taxon>Ancylostomatidae</taxon>
        <taxon>Bunostominae</taxon>
        <taxon>Necator</taxon>
    </lineage>
</organism>
<gene>
    <name evidence="1" type="primary">Necator_chrV.g19755</name>
    <name evidence="1" type="ORF">RB195_014963</name>
</gene>
<dbReference type="KEGG" id="nai:NECAME_07767"/>
<dbReference type="InterPro" id="IPR036438">
    <property type="entry name" value="Insulin-like_sf"/>
</dbReference>
<protein>
    <submittedName>
        <fullName evidence="1">Uncharacterized protein</fullName>
    </submittedName>
</protein>
<dbReference type="CTD" id="25347797"/>
<dbReference type="InterPro" id="IPR022353">
    <property type="entry name" value="Insulin_CS"/>
</dbReference>
<accession>A0ABR1E445</accession>